<evidence type="ECO:0000259" key="9">
    <source>
        <dbReference type="PROSITE" id="PS51671"/>
    </source>
</evidence>
<comment type="function">
    <text evidence="8">Catalyzes the conversion of 2 pyruvate molecules into acetolactate in the first common step of the biosynthetic pathway of the branched-amino acids such as leucine, isoleucine, and valine.</text>
</comment>
<keyword evidence="5 8" id="KW-0028">Amino-acid biosynthesis</keyword>
<dbReference type="Gene3D" id="3.30.70.260">
    <property type="match status" value="1"/>
</dbReference>
<evidence type="ECO:0000256" key="3">
    <source>
        <dbReference type="ARBA" id="ARBA00006341"/>
    </source>
</evidence>
<organism evidence="10">
    <name type="scientific">Sulfurovum sp. enrichment culture clone C5</name>
    <dbReference type="NCBI Taxonomy" id="497650"/>
    <lineage>
        <taxon>Bacteria</taxon>
        <taxon>Pseudomonadati</taxon>
        <taxon>Campylobacterota</taxon>
        <taxon>Epsilonproteobacteria</taxon>
        <taxon>Campylobacterales</taxon>
        <taxon>Sulfurovaceae</taxon>
        <taxon>Sulfurovum</taxon>
        <taxon>environmental samples</taxon>
    </lineage>
</organism>
<dbReference type="InterPro" id="IPR039557">
    <property type="entry name" value="AHAS_ACT"/>
</dbReference>
<dbReference type="NCBIfam" id="TIGR00119">
    <property type="entry name" value="acolac_sm"/>
    <property type="match status" value="1"/>
</dbReference>
<evidence type="ECO:0000256" key="7">
    <source>
        <dbReference type="ARBA" id="ARBA00048670"/>
    </source>
</evidence>
<dbReference type="UniPathway" id="UPA00047">
    <property type="reaction ID" value="UER00055"/>
</dbReference>
<dbReference type="GO" id="GO:0009097">
    <property type="term" value="P:isoleucine biosynthetic process"/>
    <property type="evidence" value="ECO:0007669"/>
    <property type="project" value="UniProtKB-UniRule"/>
</dbReference>
<gene>
    <name evidence="10" type="primary">ilvH</name>
    <name evidence="10" type="ORF">BN3087_560017</name>
</gene>
<dbReference type="PROSITE" id="PS51671">
    <property type="entry name" value="ACT"/>
    <property type="match status" value="1"/>
</dbReference>
<dbReference type="InterPro" id="IPR004789">
    <property type="entry name" value="Acetalactate_synth_ssu"/>
</dbReference>
<proteinExistence type="inferred from homology"/>
<dbReference type="CDD" id="cd04878">
    <property type="entry name" value="ACT_AHAS"/>
    <property type="match status" value="1"/>
</dbReference>
<dbReference type="PANTHER" id="PTHR30239:SF0">
    <property type="entry name" value="ACETOLACTATE SYNTHASE SMALL SUBUNIT 1, CHLOROPLASTIC"/>
    <property type="match status" value="1"/>
</dbReference>
<dbReference type="Gene3D" id="3.30.70.1150">
    <property type="entry name" value="ACT-like. Chain A, domain 2"/>
    <property type="match status" value="1"/>
</dbReference>
<dbReference type="GO" id="GO:0009099">
    <property type="term" value="P:L-valine biosynthetic process"/>
    <property type="evidence" value="ECO:0007669"/>
    <property type="project" value="UniProtKB-UniRule"/>
</dbReference>
<evidence type="ECO:0000256" key="2">
    <source>
        <dbReference type="ARBA" id="ARBA00005025"/>
    </source>
</evidence>
<evidence type="ECO:0000256" key="4">
    <source>
        <dbReference type="ARBA" id="ARBA00011744"/>
    </source>
</evidence>
<dbReference type="InterPro" id="IPR027271">
    <property type="entry name" value="Acetolactate_synth/TF_NikR_C"/>
</dbReference>
<comment type="pathway">
    <text evidence="2 8">Amino-acid biosynthesis; L-valine biosynthesis; L-valine from pyruvate: step 1/4.</text>
</comment>
<evidence type="ECO:0000256" key="6">
    <source>
        <dbReference type="ARBA" id="ARBA00023304"/>
    </source>
</evidence>
<dbReference type="Pfam" id="PF10369">
    <property type="entry name" value="ALS_ss_C"/>
    <property type="match status" value="1"/>
</dbReference>
<dbReference type="InterPro" id="IPR002912">
    <property type="entry name" value="ACT_dom"/>
</dbReference>
<dbReference type="UniPathway" id="UPA00049">
    <property type="reaction ID" value="UER00059"/>
</dbReference>
<dbReference type="GO" id="GO:0005829">
    <property type="term" value="C:cytosol"/>
    <property type="evidence" value="ECO:0007669"/>
    <property type="project" value="TreeGrafter"/>
</dbReference>
<dbReference type="GO" id="GO:1990610">
    <property type="term" value="F:acetolactate synthase regulator activity"/>
    <property type="evidence" value="ECO:0007669"/>
    <property type="project" value="UniProtKB-UniRule"/>
</dbReference>
<dbReference type="EMBL" id="FAXN01000058">
    <property type="protein sequence ID" value="CUV66022.1"/>
    <property type="molecule type" value="Genomic_DNA"/>
</dbReference>
<evidence type="ECO:0000256" key="1">
    <source>
        <dbReference type="ARBA" id="ARBA00004974"/>
    </source>
</evidence>
<reference evidence="10" key="1">
    <citation type="submission" date="2015-11" db="EMBL/GenBank/DDBJ databases">
        <authorList>
            <person name="Zhang Y."/>
            <person name="Guo Z."/>
        </authorList>
    </citation>
    <scope>NUCLEOTIDE SEQUENCE</scope>
    <source>
        <strain evidence="10">BN30871</strain>
    </source>
</reference>
<keyword evidence="8 10" id="KW-0808">Transferase</keyword>
<dbReference type="EC" id="2.2.1.6" evidence="8"/>
<accession>A0A0S4XQK5</accession>
<keyword evidence="6 8" id="KW-0100">Branched-chain amino acid biosynthesis</keyword>
<sequence length="156" mass="17150">MQEVRRVISVIAMNESSVLARVSGLFAGRGYNIESLTVAPIPKSNLSRFTIVTKGNAKVIEQITKQLNKLISTLKVIEQDEMVEKEMVLIKFSSNESLSDIKALCDAYNGGIVNAGENSVIAMVADESKRIEYFISAAQRYNPIEIVRGGVVAIER</sequence>
<dbReference type="SUPFAM" id="SSF55021">
    <property type="entry name" value="ACT-like"/>
    <property type="match status" value="2"/>
</dbReference>
<evidence type="ECO:0000256" key="5">
    <source>
        <dbReference type="ARBA" id="ARBA00022605"/>
    </source>
</evidence>
<evidence type="ECO:0000313" key="10">
    <source>
        <dbReference type="EMBL" id="CUV66022.1"/>
    </source>
</evidence>
<dbReference type="NCBIfam" id="NF008864">
    <property type="entry name" value="PRK11895.1"/>
    <property type="match status" value="1"/>
</dbReference>
<comment type="subunit">
    <text evidence="4 8">Dimer of large and small chains.</text>
</comment>
<dbReference type="PANTHER" id="PTHR30239">
    <property type="entry name" value="ACETOLACTATE SYNTHASE SMALL SUBUNIT"/>
    <property type="match status" value="1"/>
</dbReference>
<comment type="catalytic activity">
    <reaction evidence="7 8">
        <text>2 pyruvate + H(+) = (2S)-2-acetolactate + CO2</text>
        <dbReference type="Rhea" id="RHEA:25249"/>
        <dbReference type="ChEBI" id="CHEBI:15361"/>
        <dbReference type="ChEBI" id="CHEBI:15378"/>
        <dbReference type="ChEBI" id="CHEBI:16526"/>
        <dbReference type="ChEBI" id="CHEBI:58476"/>
        <dbReference type="EC" id="2.2.1.6"/>
    </reaction>
</comment>
<dbReference type="InterPro" id="IPR019455">
    <property type="entry name" value="Acetolactate_synth_ssu_C"/>
</dbReference>
<name>A0A0S4XQK5_9BACT</name>
<dbReference type="InterPro" id="IPR045865">
    <property type="entry name" value="ACT-like_dom_sf"/>
</dbReference>
<evidence type="ECO:0000256" key="8">
    <source>
        <dbReference type="RuleBase" id="RU368092"/>
    </source>
</evidence>
<dbReference type="AlphaFoldDB" id="A0A0S4XQK5"/>
<feature type="domain" description="ACT" evidence="9">
    <location>
        <begin position="7"/>
        <end position="82"/>
    </location>
</feature>
<dbReference type="Pfam" id="PF22629">
    <property type="entry name" value="ACT_AHAS_ss"/>
    <property type="match status" value="1"/>
</dbReference>
<dbReference type="GO" id="GO:0003984">
    <property type="term" value="F:acetolactate synthase activity"/>
    <property type="evidence" value="ECO:0007669"/>
    <property type="project" value="UniProtKB-UniRule"/>
</dbReference>
<comment type="pathway">
    <text evidence="1 8">Amino-acid biosynthesis; L-isoleucine biosynthesis; L-isoleucine from 2-oxobutanoate: step 1/4.</text>
</comment>
<protein>
    <recommendedName>
        <fullName evidence="8">Acetolactate synthase small subunit</fullName>
        <shortName evidence="8">AHAS</shortName>
        <shortName evidence="8">ALS</shortName>
        <ecNumber evidence="8">2.2.1.6</ecNumber>
    </recommendedName>
    <alternativeName>
        <fullName evidence="8">Acetohydroxy-acid synthase small subunit</fullName>
    </alternativeName>
</protein>
<comment type="similarity">
    <text evidence="3 8">Belongs to the acetolactate synthase small subunit family.</text>
</comment>
<dbReference type="InterPro" id="IPR054480">
    <property type="entry name" value="AHAS_small-like_ACT"/>
</dbReference>